<dbReference type="EMBL" id="KF740664">
    <property type="protein sequence ID" value="AHH01579.1"/>
    <property type="molecule type" value="Genomic_DNA"/>
</dbReference>
<sequence>MDSLKSPGGLIAVTTAVGLVGTSAYFYKKIQNVDDELQRYSDTLLKVVKQLQENQNDNAQINSMSSTIRKQAELIQGFQDITKGLRQEIEENKRILRAILEALEGEDIQVDLRKKKSKAKSRKVVSESESESEEEEDEDEDYLEKLKPKKKKKQQKGKKKKDDDDSD</sequence>
<keyword evidence="4" id="KW-1185">Reference proteome</keyword>
<evidence type="ECO:0000256" key="2">
    <source>
        <dbReference type="SAM" id="Phobius"/>
    </source>
</evidence>
<dbReference type="RefSeq" id="YP_009000914.1">
    <property type="nucleotide sequence ID" value="NC_023423.1"/>
</dbReference>
<reference evidence="3 4" key="1">
    <citation type="journal article" date="2014" name="Proc. Natl. Acad. Sci. U.S.A.">
        <title>Thirty-thousand-year-old distant relative of giant icosahedral DNA viruses with a pandoravirus morphology.</title>
        <authorList>
            <person name="Legendre M."/>
            <person name="Bartoli J."/>
            <person name="Shmakova L."/>
            <person name="Jeudy S."/>
            <person name="Labadie K."/>
            <person name="Adrait A."/>
            <person name="Lescot M."/>
            <person name="Poirot O."/>
            <person name="Bertaux L."/>
            <person name="Bruley C."/>
            <person name="Coute Y."/>
            <person name="Rivkina E."/>
            <person name="Abergel C."/>
            <person name="Claverie J.M."/>
        </authorList>
    </citation>
    <scope>NUCLEOTIDE SEQUENCE [LARGE SCALE GENOMIC DNA]</scope>
    <source>
        <strain evidence="3">P1084-T</strain>
    </source>
</reference>
<keyword evidence="2" id="KW-1133">Transmembrane helix</keyword>
<evidence type="ECO:0000256" key="1">
    <source>
        <dbReference type="SAM" id="MobiDB-lite"/>
    </source>
</evidence>
<gene>
    <name evidence="3" type="ORF">pv_12</name>
</gene>
<evidence type="ECO:0000313" key="3">
    <source>
        <dbReference type="EMBL" id="AHH01579.1"/>
    </source>
</evidence>
<name>W5S4H6_9VIRU</name>
<dbReference type="GeneID" id="18266040"/>
<feature type="transmembrane region" description="Helical" evidence="2">
    <location>
        <begin position="6"/>
        <end position="27"/>
    </location>
</feature>
<dbReference type="Proteomes" id="UP000202176">
    <property type="component" value="Segment"/>
</dbReference>
<feature type="compositionally biased region" description="Acidic residues" evidence="1">
    <location>
        <begin position="128"/>
        <end position="142"/>
    </location>
</feature>
<organism evidence="3 4">
    <name type="scientific">Pithovirus sibericum</name>
    <dbReference type="NCBI Taxonomy" id="1450746"/>
    <lineage>
        <taxon>Viruses</taxon>
        <taxon>Pithoviruses</taxon>
        <taxon>Orthopithovirinae</taxon>
        <taxon>Alphapithovirus</taxon>
        <taxon>Alphapithovirus sibericum</taxon>
    </lineage>
</organism>
<dbReference type="KEGG" id="vg:18266040"/>
<feature type="compositionally biased region" description="Basic residues" evidence="1">
    <location>
        <begin position="114"/>
        <end position="123"/>
    </location>
</feature>
<proteinExistence type="predicted"/>
<keyword evidence="2" id="KW-0472">Membrane</keyword>
<accession>W5S4H6</accession>
<evidence type="ECO:0000313" key="4">
    <source>
        <dbReference type="Proteomes" id="UP000202176"/>
    </source>
</evidence>
<feature type="compositionally biased region" description="Basic residues" evidence="1">
    <location>
        <begin position="147"/>
        <end position="159"/>
    </location>
</feature>
<keyword evidence="2" id="KW-0812">Transmembrane</keyword>
<protein>
    <submittedName>
        <fullName evidence="3">Uncharacterized protein</fullName>
    </submittedName>
</protein>
<feature type="region of interest" description="Disordered" evidence="1">
    <location>
        <begin position="114"/>
        <end position="167"/>
    </location>
</feature>